<name>A0ABU9IBQ6_9SPHN</name>
<evidence type="ECO:0000259" key="7">
    <source>
        <dbReference type="Pfam" id="PF00892"/>
    </source>
</evidence>
<organism evidence="8 9">
    <name type="scientific">Aurantiacibacter gilvus</name>
    <dbReference type="NCBI Taxonomy" id="3139141"/>
    <lineage>
        <taxon>Bacteria</taxon>
        <taxon>Pseudomonadati</taxon>
        <taxon>Pseudomonadota</taxon>
        <taxon>Alphaproteobacteria</taxon>
        <taxon>Sphingomonadales</taxon>
        <taxon>Erythrobacteraceae</taxon>
        <taxon>Aurantiacibacter</taxon>
    </lineage>
</organism>
<evidence type="ECO:0000256" key="3">
    <source>
        <dbReference type="ARBA" id="ARBA00022692"/>
    </source>
</evidence>
<feature type="transmembrane region" description="Helical" evidence="6">
    <location>
        <begin position="154"/>
        <end position="175"/>
    </location>
</feature>
<comment type="subcellular location">
    <subcellularLocation>
        <location evidence="1">Membrane</location>
        <topology evidence="1">Multi-pass membrane protein</topology>
    </subcellularLocation>
</comment>
<keyword evidence="4 6" id="KW-1133">Transmembrane helix</keyword>
<keyword evidence="5 6" id="KW-0472">Membrane</keyword>
<dbReference type="RefSeq" id="WP_341672368.1">
    <property type="nucleotide sequence ID" value="NZ_JBBYHV010000001.1"/>
</dbReference>
<dbReference type="PANTHER" id="PTHR22911">
    <property type="entry name" value="ACYL-MALONYL CONDENSING ENZYME-RELATED"/>
    <property type="match status" value="1"/>
</dbReference>
<comment type="similarity">
    <text evidence="2">Belongs to the drug/metabolite transporter (DMT) superfamily. 10 TMS drug/metabolite exporter (DME) (TC 2.A.7.3) family.</text>
</comment>
<comment type="caution">
    <text evidence="8">The sequence shown here is derived from an EMBL/GenBank/DDBJ whole genome shotgun (WGS) entry which is preliminary data.</text>
</comment>
<dbReference type="Pfam" id="PF00892">
    <property type="entry name" value="EamA"/>
    <property type="match status" value="2"/>
</dbReference>
<evidence type="ECO:0000313" key="8">
    <source>
        <dbReference type="EMBL" id="MEL1249845.1"/>
    </source>
</evidence>
<evidence type="ECO:0000256" key="4">
    <source>
        <dbReference type="ARBA" id="ARBA00022989"/>
    </source>
</evidence>
<feature type="transmembrane region" description="Helical" evidence="6">
    <location>
        <begin position="84"/>
        <end position="103"/>
    </location>
</feature>
<accession>A0ABU9IBQ6</accession>
<feature type="transmembrane region" description="Helical" evidence="6">
    <location>
        <begin position="217"/>
        <end position="238"/>
    </location>
</feature>
<dbReference type="InterPro" id="IPR000620">
    <property type="entry name" value="EamA_dom"/>
</dbReference>
<feature type="transmembrane region" description="Helical" evidence="6">
    <location>
        <begin position="14"/>
        <end position="34"/>
    </location>
</feature>
<sequence length="308" mass="32955">MAEDVEDASTDRPLLALLIRLGGMAGIATMAALIKLASEAGVHVAEIIFWRQFISIPLLLAFVLATGGIGMLKTQRPKAHFVRAGYGFVGMLLNFGGVILLPLAEATTMSFTAPIWAVILSTMLLGEKVGWWRWSAVVAGFLGIIIIAQPGGHAIPLGGAAAALGGAFMVALISIQIRDLSRTDKAISIVFWFATFSTLCVLPFLPFTMAAQTWQTYAILAGIGLSGTVGQLLITLALRYGKVSSVVVMDYSSLIWATLYGWLFFAVLPGTSTWLGAPLVVVAGIIIAWRERVVSKKRFVDQRQSIGT</sequence>
<dbReference type="PANTHER" id="PTHR22911:SF6">
    <property type="entry name" value="SOLUTE CARRIER FAMILY 35 MEMBER G1"/>
    <property type="match status" value="1"/>
</dbReference>
<evidence type="ECO:0000256" key="5">
    <source>
        <dbReference type="ARBA" id="ARBA00023136"/>
    </source>
</evidence>
<evidence type="ECO:0000313" key="9">
    <source>
        <dbReference type="Proteomes" id="UP001497045"/>
    </source>
</evidence>
<feature type="domain" description="EamA" evidence="7">
    <location>
        <begin position="159"/>
        <end position="287"/>
    </location>
</feature>
<gene>
    <name evidence="8" type="ORF">AAEO60_04085</name>
</gene>
<proteinExistence type="inferred from homology"/>
<dbReference type="EMBL" id="JBBYHV010000001">
    <property type="protein sequence ID" value="MEL1249845.1"/>
    <property type="molecule type" value="Genomic_DNA"/>
</dbReference>
<feature type="transmembrane region" description="Helical" evidence="6">
    <location>
        <begin position="54"/>
        <end position="72"/>
    </location>
</feature>
<reference evidence="8 9" key="1">
    <citation type="submission" date="2024-04" db="EMBL/GenBank/DDBJ databases">
        <title>Aurantiacibacter sp. DGU6 16S ribosomal RNA gene Genome sequencing and assembly.</title>
        <authorList>
            <person name="Park S."/>
        </authorList>
    </citation>
    <scope>NUCLEOTIDE SEQUENCE [LARGE SCALE GENOMIC DNA]</scope>
    <source>
        <strain evidence="8 9">DGU6</strain>
    </source>
</reference>
<keyword evidence="3 6" id="KW-0812">Transmembrane</keyword>
<feature type="transmembrane region" description="Helical" evidence="6">
    <location>
        <begin position="131"/>
        <end position="148"/>
    </location>
</feature>
<feature type="transmembrane region" description="Helical" evidence="6">
    <location>
        <begin position="271"/>
        <end position="289"/>
    </location>
</feature>
<feature type="domain" description="EamA" evidence="7">
    <location>
        <begin position="17"/>
        <end position="147"/>
    </location>
</feature>
<feature type="transmembrane region" description="Helical" evidence="6">
    <location>
        <begin position="187"/>
        <end position="205"/>
    </location>
</feature>
<dbReference type="InterPro" id="IPR037185">
    <property type="entry name" value="EmrE-like"/>
</dbReference>
<feature type="transmembrane region" description="Helical" evidence="6">
    <location>
        <begin position="109"/>
        <end position="126"/>
    </location>
</feature>
<feature type="transmembrane region" description="Helical" evidence="6">
    <location>
        <begin position="245"/>
        <end position="265"/>
    </location>
</feature>
<evidence type="ECO:0000256" key="2">
    <source>
        <dbReference type="ARBA" id="ARBA00009853"/>
    </source>
</evidence>
<dbReference type="SUPFAM" id="SSF103481">
    <property type="entry name" value="Multidrug resistance efflux transporter EmrE"/>
    <property type="match status" value="2"/>
</dbReference>
<dbReference type="Proteomes" id="UP001497045">
    <property type="component" value="Unassembled WGS sequence"/>
</dbReference>
<protein>
    <submittedName>
        <fullName evidence="8">DMT family transporter</fullName>
    </submittedName>
</protein>
<evidence type="ECO:0000256" key="6">
    <source>
        <dbReference type="SAM" id="Phobius"/>
    </source>
</evidence>
<keyword evidence="9" id="KW-1185">Reference proteome</keyword>
<evidence type="ECO:0000256" key="1">
    <source>
        <dbReference type="ARBA" id="ARBA00004141"/>
    </source>
</evidence>